<sequence length="69" mass="7888">MAGKFTENGMLRPSFVPPAPGRRLHDYTRLRVDLTGGRARYWRQLEKLLEDALIKLLEDALIKVPAVAR</sequence>
<dbReference type="RefSeq" id="WP_047323903.1">
    <property type="nucleotide sequence ID" value="NZ_MVIJ01000047.1"/>
</dbReference>
<accession>A0A1X0K5V0</accession>
<comment type="caution">
    <text evidence="1">The sequence shown here is derived from an EMBL/GenBank/DDBJ whole genome shotgun (WGS) entry which is preliminary data.</text>
</comment>
<evidence type="ECO:0000313" key="1">
    <source>
        <dbReference type="EMBL" id="ORB70547.1"/>
    </source>
</evidence>
<dbReference type="AlphaFoldDB" id="A0A1X0K5V0"/>
<organism evidence="1 2">
    <name type="scientific">Mycobacterium scrofulaceum</name>
    <dbReference type="NCBI Taxonomy" id="1783"/>
    <lineage>
        <taxon>Bacteria</taxon>
        <taxon>Bacillati</taxon>
        <taxon>Actinomycetota</taxon>
        <taxon>Actinomycetes</taxon>
        <taxon>Mycobacteriales</taxon>
        <taxon>Mycobacteriaceae</taxon>
        <taxon>Mycobacterium</taxon>
    </lineage>
</organism>
<dbReference type="EMBL" id="MVIJ01000047">
    <property type="protein sequence ID" value="ORB70547.1"/>
    <property type="molecule type" value="Genomic_DNA"/>
</dbReference>
<proteinExistence type="predicted"/>
<keyword evidence="2" id="KW-1185">Reference proteome</keyword>
<protein>
    <submittedName>
        <fullName evidence="1">Uncharacterized protein</fullName>
    </submittedName>
</protein>
<evidence type="ECO:0000313" key="2">
    <source>
        <dbReference type="Proteomes" id="UP000192601"/>
    </source>
</evidence>
<gene>
    <name evidence="1" type="ORF">BST44_23415</name>
</gene>
<dbReference type="OrthoDB" id="9815354at2"/>
<reference evidence="1 2" key="1">
    <citation type="submission" date="2017-02" db="EMBL/GenBank/DDBJ databases">
        <title>The new phylogeny of genus Mycobacterium.</title>
        <authorList>
            <person name="Tortoli E."/>
            <person name="Trovato A."/>
            <person name="Cirillo D.M."/>
        </authorList>
    </citation>
    <scope>NUCLEOTIDE SEQUENCE [LARGE SCALE GENOMIC DNA]</scope>
    <source>
        <strain evidence="1 2">DSM 43992</strain>
    </source>
</reference>
<dbReference type="Proteomes" id="UP000192601">
    <property type="component" value="Unassembled WGS sequence"/>
</dbReference>
<name>A0A1X0K5V0_MYCSC</name>